<dbReference type="Proteomes" id="UP000887566">
    <property type="component" value="Unplaced"/>
</dbReference>
<dbReference type="SUPFAM" id="SSF117281">
    <property type="entry name" value="Kelch motif"/>
    <property type="match status" value="1"/>
</dbReference>
<dbReference type="GO" id="GO:0003682">
    <property type="term" value="F:chromatin binding"/>
    <property type="evidence" value="ECO:0007669"/>
    <property type="project" value="InterPro"/>
</dbReference>
<dbReference type="WBParaSite" id="PSAMB.scaffold5337size12002.g26491.t1">
    <property type="protein sequence ID" value="PSAMB.scaffold5337size12002.g26491.t1"/>
    <property type="gene ID" value="PSAMB.scaffold5337size12002.g26491"/>
</dbReference>
<dbReference type="Pfam" id="PF24681">
    <property type="entry name" value="Kelch_KLHDC2_KLHL20_DRC7"/>
    <property type="match status" value="1"/>
</dbReference>
<dbReference type="GO" id="GO:0005737">
    <property type="term" value="C:cytoplasm"/>
    <property type="evidence" value="ECO:0007669"/>
    <property type="project" value="TreeGrafter"/>
</dbReference>
<dbReference type="PANTHER" id="PTHR46461">
    <property type="entry name" value="KELCH DOMAIN-CONTAINING PROTEIN 3"/>
    <property type="match status" value="1"/>
</dbReference>
<keyword evidence="1" id="KW-1185">Reference proteome</keyword>
<evidence type="ECO:0000313" key="1">
    <source>
        <dbReference type="Proteomes" id="UP000887566"/>
    </source>
</evidence>
<dbReference type="InterPro" id="IPR015915">
    <property type="entry name" value="Kelch-typ_b-propeller"/>
</dbReference>
<dbReference type="AlphaFoldDB" id="A0A914WUT0"/>
<proteinExistence type="predicted"/>
<organism evidence="1 2">
    <name type="scientific">Plectus sambesii</name>
    <dbReference type="NCBI Taxonomy" id="2011161"/>
    <lineage>
        <taxon>Eukaryota</taxon>
        <taxon>Metazoa</taxon>
        <taxon>Ecdysozoa</taxon>
        <taxon>Nematoda</taxon>
        <taxon>Chromadorea</taxon>
        <taxon>Plectida</taxon>
        <taxon>Plectina</taxon>
        <taxon>Plectoidea</taxon>
        <taxon>Plectidae</taxon>
        <taxon>Plectus</taxon>
    </lineage>
</organism>
<dbReference type="InterPro" id="IPR052637">
    <property type="entry name" value="KLHDC3-like"/>
</dbReference>
<dbReference type="PANTHER" id="PTHR46461:SF1">
    <property type="entry name" value="KELCH DOMAIN-CONTAINING PROTEIN 3"/>
    <property type="match status" value="1"/>
</dbReference>
<protein>
    <submittedName>
        <fullName evidence="2">Uncharacterized protein</fullName>
    </submittedName>
</protein>
<sequence>MYVFGGRSDQLGKFYSSREVYFDMLMYLDLADNTWYEQDVFGDRPSGRRSHSAWCYRDKLYIFGGFSGVLNCYFDDIYEFDPVTSRWTKIKPVGSGPTARRRQCTVLVDHRVFLFGGTQ</sequence>
<dbReference type="Gene3D" id="2.120.10.80">
    <property type="entry name" value="Kelch-type beta propeller"/>
    <property type="match status" value="1"/>
</dbReference>
<accession>A0A914WUT0</accession>
<evidence type="ECO:0000313" key="2">
    <source>
        <dbReference type="WBParaSite" id="PSAMB.scaffold5337size12002.g26491.t1"/>
    </source>
</evidence>
<name>A0A914WUT0_9BILA</name>
<reference evidence="2" key="1">
    <citation type="submission" date="2022-11" db="UniProtKB">
        <authorList>
            <consortium name="WormBaseParasite"/>
        </authorList>
    </citation>
    <scope>IDENTIFICATION</scope>
</reference>